<protein>
    <submittedName>
        <fullName evidence="2">Uncharacterized protein</fullName>
    </submittedName>
</protein>
<keyword evidence="1" id="KW-1133">Transmembrane helix</keyword>
<dbReference type="EMBL" id="LBXO01000018">
    <property type="protein sequence ID" value="KKR32942.1"/>
    <property type="molecule type" value="Genomic_DNA"/>
</dbReference>
<evidence type="ECO:0000256" key="1">
    <source>
        <dbReference type="SAM" id="Phobius"/>
    </source>
</evidence>
<keyword evidence="1" id="KW-0812">Transmembrane</keyword>
<dbReference type="Proteomes" id="UP000034137">
    <property type="component" value="Unassembled WGS sequence"/>
</dbReference>
<gene>
    <name evidence="2" type="ORF">UT64_C0018G0005</name>
</gene>
<comment type="caution">
    <text evidence="2">The sequence shown here is derived from an EMBL/GenBank/DDBJ whole genome shotgun (WGS) entry which is preliminary data.</text>
</comment>
<sequence>MNKKLIYIISGVLALFLIIGLFWVFRAPKPMDVVQNGVYNYSNENLGFTLSLPAEFQYFQTQSKQGDGYKDIEIFVPTTDKSYKQEVPDYAKPLVIRVYDKDKYKEEPGFEKKGETDDKVYALKFWNDLPKEWKGKWSEEMKNYILNSMKID</sequence>
<evidence type="ECO:0000313" key="2">
    <source>
        <dbReference type="EMBL" id="KKR32942.1"/>
    </source>
</evidence>
<organism evidence="2 3">
    <name type="scientific">Candidatus Falkowbacteria bacterium GW2011_GWF2_39_8</name>
    <dbReference type="NCBI Taxonomy" id="1618642"/>
    <lineage>
        <taxon>Bacteria</taxon>
        <taxon>Candidatus Falkowiibacteriota</taxon>
    </lineage>
</organism>
<evidence type="ECO:0000313" key="3">
    <source>
        <dbReference type="Proteomes" id="UP000034137"/>
    </source>
</evidence>
<accession>A0A0G0T4Z6</accession>
<reference evidence="2 3" key="1">
    <citation type="journal article" date="2015" name="Nature">
        <title>rRNA introns, odd ribosomes, and small enigmatic genomes across a large radiation of phyla.</title>
        <authorList>
            <person name="Brown C.T."/>
            <person name="Hug L.A."/>
            <person name="Thomas B.C."/>
            <person name="Sharon I."/>
            <person name="Castelle C.J."/>
            <person name="Singh A."/>
            <person name="Wilkins M.J."/>
            <person name="Williams K.H."/>
            <person name="Banfield J.F."/>
        </authorList>
    </citation>
    <scope>NUCLEOTIDE SEQUENCE [LARGE SCALE GENOMIC DNA]</scope>
</reference>
<proteinExistence type="predicted"/>
<feature type="transmembrane region" description="Helical" evidence="1">
    <location>
        <begin position="6"/>
        <end position="25"/>
    </location>
</feature>
<name>A0A0G0T4Z6_9BACT</name>
<dbReference type="AlphaFoldDB" id="A0A0G0T4Z6"/>
<keyword evidence="1" id="KW-0472">Membrane</keyword>